<proteinExistence type="predicted"/>
<dbReference type="PROSITE" id="PS51736">
    <property type="entry name" value="RECOMBINASES_3"/>
    <property type="match status" value="1"/>
</dbReference>
<protein>
    <recommendedName>
        <fullName evidence="1">Resolvase/invertase-type recombinase catalytic domain-containing protein</fullName>
    </recommendedName>
</protein>
<dbReference type="GO" id="GO:0000150">
    <property type="term" value="F:DNA strand exchange activity"/>
    <property type="evidence" value="ECO:0007669"/>
    <property type="project" value="InterPro"/>
</dbReference>
<evidence type="ECO:0000313" key="3">
    <source>
        <dbReference type="Proteomes" id="UP000190339"/>
    </source>
</evidence>
<evidence type="ECO:0000259" key="1">
    <source>
        <dbReference type="PROSITE" id="PS51736"/>
    </source>
</evidence>
<name>A0A1T5CIV2_9FLAO</name>
<dbReference type="InterPro" id="IPR006119">
    <property type="entry name" value="Resolv_N"/>
</dbReference>
<keyword evidence="3" id="KW-1185">Reference proteome</keyword>
<feature type="domain" description="Resolvase/invertase-type recombinase catalytic" evidence="1">
    <location>
        <begin position="1"/>
        <end position="29"/>
    </location>
</feature>
<dbReference type="AlphaFoldDB" id="A0A1T5CIV2"/>
<evidence type="ECO:0000313" key="2">
    <source>
        <dbReference type="EMBL" id="SKB59415.1"/>
    </source>
</evidence>
<sequence>MVFSMAAEIERDLISKRTKEALKAKKAQGIKLGRPKGTGKSKLDKFRPEIEALLYNGSAQKFIAKRYGISEANLSLWIKKHNLKKSKS</sequence>
<dbReference type="Proteomes" id="UP000190339">
    <property type="component" value="Unassembled WGS sequence"/>
</dbReference>
<gene>
    <name evidence="2" type="ORF">SAMN05660866_02330</name>
</gene>
<reference evidence="3" key="1">
    <citation type="submission" date="2017-02" db="EMBL/GenBank/DDBJ databases">
        <authorList>
            <person name="Varghese N."/>
            <person name="Submissions S."/>
        </authorList>
    </citation>
    <scope>NUCLEOTIDE SEQUENCE [LARGE SCALE GENOMIC DNA]</scope>
    <source>
        <strain evidence="3">DSM 23546</strain>
    </source>
</reference>
<dbReference type="GO" id="GO:0003677">
    <property type="term" value="F:DNA binding"/>
    <property type="evidence" value="ECO:0007669"/>
    <property type="project" value="InterPro"/>
</dbReference>
<organism evidence="2 3">
    <name type="scientific">Maribacter arcticus</name>
    <dbReference type="NCBI Taxonomy" id="561365"/>
    <lineage>
        <taxon>Bacteria</taxon>
        <taxon>Pseudomonadati</taxon>
        <taxon>Bacteroidota</taxon>
        <taxon>Flavobacteriia</taxon>
        <taxon>Flavobacteriales</taxon>
        <taxon>Flavobacteriaceae</taxon>
        <taxon>Maribacter</taxon>
    </lineage>
</organism>
<dbReference type="EMBL" id="FUYL01000006">
    <property type="protein sequence ID" value="SKB59415.1"/>
    <property type="molecule type" value="Genomic_DNA"/>
</dbReference>
<accession>A0A1T5CIV2</accession>